<feature type="compositionally biased region" description="Polar residues" evidence="7">
    <location>
        <begin position="140"/>
        <end position="152"/>
    </location>
</feature>
<evidence type="ECO:0000256" key="7">
    <source>
        <dbReference type="SAM" id="MobiDB-lite"/>
    </source>
</evidence>
<proteinExistence type="inferred from homology"/>
<feature type="transmembrane region" description="Helical" evidence="8">
    <location>
        <begin position="748"/>
        <end position="765"/>
    </location>
</feature>
<dbReference type="EMBL" id="NAJL01000079">
    <property type="protein sequence ID" value="TKA22288.1"/>
    <property type="molecule type" value="Genomic_DNA"/>
</dbReference>
<dbReference type="Pfam" id="PF01679">
    <property type="entry name" value="Pmp3"/>
    <property type="match status" value="1"/>
</dbReference>
<feature type="compositionally biased region" description="Basic and acidic residues" evidence="7">
    <location>
        <begin position="196"/>
        <end position="228"/>
    </location>
</feature>
<dbReference type="GO" id="GO:0022857">
    <property type="term" value="F:transmembrane transporter activity"/>
    <property type="evidence" value="ECO:0007669"/>
    <property type="project" value="InterPro"/>
</dbReference>
<evidence type="ECO:0000256" key="3">
    <source>
        <dbReference type="ARBA" id="ARBA00022692"/>
    </source>
</evidence>
<comment type="subcellular location">
    <subcellularLocation>
        <location evidence="1">Membrane</location>
    </subcellularLocation>
</comment>
<keyword evidence="4 8" id="KW-1133">Transmembrane helix</keyword>
<comment type="similarity">
    <text evidence="6">Belongs to the ThrE exporter (TC 2.A.79) family.</text>
</comment>
<evidence type="ECO:0000256" key="8">
    <source>
        <dbReference type="SAM" id="Phobius"/>
    </source>
</evidence>
<feature type="compositionally biased region" description="Polar residues" evidence="7">
    <location>
        <begin position="30"/>
        <end position="39"/>
    </location>
</feature>
<feature type="transmembrane region" description="Helical" evidence="8">
    <location>
        <begin position="1087"/>
        <end position="1110"/>
    </location>
</feature>
<dbReference type="AlphaFoldDB" id="A0A4U0TK80"/>
<feature type="region of interest" description="Disordered" evidence="7">
    <location>
        <begin position="294"/>
        <end position="319"/>
    </location>
</feature>
<evidence type="ECO:0000313" key="11">
    <source>
        <dbReference type="Proteomes" id="UP000308549"/>
    </source>
</evidence>
<dbReference type="PANTHER" id="PTHR31082">
    <property type="entry name" value="PHEROMONE-REGULATED MEMBRANE PROTEIN 10"/>
    <property type="match status" value="1"/>
</dbReference>
<feature type="transmembrane region" description="Helical" evidence="8">
    <location>
        <begin position="667"/>
        <end position="686"/>
    </location>
</feature>
<dbReference type="PANTHER" id="PTHR31082:SF4">
    <property type="entry name" value="PHEROMONE-REGULATED MEMBRANE PROTEIN 10"/>
    <property type="match status" value="1"/>
</dbReference>
<dbReference type="OrthoDB" id="413008at2759"/>
<feature type="region of interest" description="Disordered" evidence="7">
    <location>
        <begin position="1"/>
        <end position="276"/>
    </location>
</feature>
<evidence type="ECO:0000256" key="1">
    <source>
        <dbReference type="ARBA" id="ARBA00004370"/>
    </source>
</evidence>
<comment type="caution">
    <text evidence="10">The sequence shown here is derived from an EMBL/GenBank/DDBJ whole genome shotgun (WGS) entry which is preliminary data.</text>
</comment>
<evidence type="ECO:0000259" key="9">
    <source>
        <dbReference type="Pfam" id="PF06738"/>
    </source>
</evidence>
<feature type="region of interest" description="Disordered" evidence="7">
    <location>
        <begin position="343"/>
        <end position="392"/>
    </location>
</feature>
<feature type="region of interest" description="Disordered" evidence="7">
    <location>
        <begin position="989"/>
        <end position="1040"/>
    </location>
</feature>
<protein>
    <recommendedName>
        <fullName evidence="9">Threonine/serine exporter-like N-terminal domain-containing protein</fullName>
    </recommendedName>
</protein>
<evidence type="ECO:0000256" key="2">
    <source>
        <dbReference type="ARBA" id="ARBA00009530"/>
    </source>
</evidence>
<reference evidence="10 11" key="1">
    <citation type="submission" date="2017-03" db="EMBL/GenBank/DDBJ databases">
        <title>Genomes of endolithic fungi from Antarctica.</title>
        <authorList>
            <person name="Coleine C."/>
            <person name="Masonjones S."/>
            <person name="Stajich J.E."/>
        </authorList>
    </citation>
    <scope>NUCLEOTIDE SEQUENCE [LARGE SCALE GENOMIC DNA]</scope>
    <source>
        <strain evidence="10 11">CCFEE 6315</strain>
    </source>
</reference>
<dbReference type="InterPro" id="IPR010619">
    <property type="entry name" value="ThrE-like_N"/>
</dbReference>
<evidence type="ECO:0000313" key="10">
    <source>
        <dbReference type="EMBL" id="TKA22288.1"/>
    </source>
</evidence>
<feature type="compositionally biased region" description="Polar residues" evidence="7">
    <location>
        <begin position="109"/>
        <end position="121"/>
    </location>
</feature>
<keyword evidence="11" id="KW-1185">Reference proteome</keyword>
<evidence type="ECO:0000256" key="4">
    <source>
        <dbReference type="ARBA" id="ARBA00022989"/>
    </source>
</evidence>
<feature type="transmembrane region" description="Helical" evidence="8">
    <location>
        <begin position="636"/>
        <end position="655"/>
    </location>
</feature>
<dbReference type="PROSITE" id="PS01309">
    <property type="entry name" value="UPF0057"/>
    <property type="match status" value="1"/>
</dbReference>
<feature type="compositionally biased region" description="Low complexity" evidence="7">
    <location>
        <begin position="351"/>
        <end position="364"/>
    </location>
</feature>
<feature type="region of interest" description="Disordered" evidence="7">
    <location>
        <begin position="431"/>
        <end position="450"/>
    </location>
</feature>
<name>A0A4U0TK80_9PEZI</name>
<dbReference type="InterPro" id="IPR051361">
    <property type="entry name" value="ThrE/Ser_Exporter"/>
</dbReference>
<feature type="compositionally biased region" description="Low complexity" evidence="7">
    <location>
        <begin position="40"/>
        <end position="51"/>
    </location>
</feature>
<evidence type="ECO:0000256" key="6">
    <source>
        <dbReference type="ARBA" id="ARBA00034125"/>
    </source>
</evidence>
<sequence>MSSPIDSPSNPFRDPSAGDAIADSPVLMQDPSQDTSGVVSSADASRPSSAAGRRREKKKVGFTGGSDSAERSSRRISWMEVEPSGQVGGTLSPPNIGVTPPADSPEGSGHTTPNHSRSGSNEHMLPPPASPLKSHLPELSPQQTQQIHNAFNLNLPIPKPRPAIRRAPSNQSTANTTAEDSEEPDEGGMRAYRQARAREAYERGKRLETDERSRSEPNSRYTSPERKSRSSRRRLPDIEIPLQDLAPRHQFDGNYDSDSDAGFLSPKPKKSEKSGYAAEALRLVRKHTTLRGSTLFSDAPDSALQSTVTTPTEEKEYYETYTKRPDQYHGGILGALLKLNGAQAQGEHSRSSSAHELSSRWSSADVSTNTTPNHSPPDSGASTPSGAHWYGRKHKNLSTSSLAQLIGSSASLGSPGVTGLGEQVSQRLKDYKEQEKQQQRPGFGERIKSSDAVKLVTRKKQHTQMKVVARHIGEVIMLQEYLTRLCKALMQYGAPTHRLEEYMNMSSRTLRIQAQFLYIPGSMIMSFEDPETHTTEVKLVRVQQGLDLGKLRDVHEVYKDVVHDRTGAEDGIKRLKEVAAKPDKHSRWLRIPIYGLAAVCVGPWAFESRLIDLPIAFLLGCILGTLQLVVAPRSDLYANVFEISATVITSFLSRAFGSIPDGNGGRLFCFSALAQSSIALILPGYIVLCASLELQSRSIVAGSIRMVYAIIYSLFLGFGITIGTAIYGIMDSNAVSATSCSSSMPEPYFFPFVPAFAMCLIIINQAKWKQAPMMLVIAFVGYLVNFYSSKRFAGNTQVSNTLGALAIGVMANTYSRIGSRIENWALDIWEDRLRHYWKGFKRRVLRIKKKSLRSRFASAKNLEEGSIHDGESLYVRQTRRVGYSLAAAAMLPAIFVQVPSGIAVSGSLVAGIASADQISGNATNGTTVANSTTISSGEGLNSVAFTLRAILKPRLARVLKPIGEQRDVWYGALPQKKAAVLALRRRDALARDDRPPGSGQTLELRRPDDVAAGKPSRPSVLQQNRNGRAQLPPDARGLPSSKADDLYIQYRGKKTNDTFTSDILKIILAIFLPPVGVLLERGCGADFLINILLTILGYIPGIIHALYIILKY</sequence>
<comment type="similarity">
    <text evidence="2">Belongs to the UPF0057 (PMP3) family.</text>
</comment>
<dbReference type="GO" id="GO:0016020">
    <property type="term" value="C:membrane"/>
    <property type="evidence" value="ECO:0007669"/>
    <property type="project" value="UniProtKB-SubCell"/>
</dbReference>
<feature type="compositionally biased region" description="Polar residues" evidence="7">
    <location>
        <begin position="169"/>
        <end position="178"/>
    </location>
</feature>
<dbReference type="Proteomes" id="UP000308549">
    <property type="component" value="Unassembled WGS sequence"/>
</dbReference>
<feature type="transmembrane region" description="Helical" evidence="8">
    <location>
        <begin position="613"/>
        <end position="630"/>
    </location>
</feature>
<dbReference type="InterPro" id="IPR000612">
    <property type="entry name" value="PMP3"/>
</dbReference>
<feature type="domain" description="Threonine/serine exporter-like N-terminal" evidence="9">
    <location>
        <begin position="481"/>
        <end position="726"/>
    </location>
</feature>
<gene>
    <name evidence="10" type="ORF">B0A50_08250</name>
</gene>
<organism evidence="10 11">
    <name type="scientific">Salinomyces thailandicus</name>
    <dbReference type="NCBI Taxonomy" id="706561"/>
    <lineage>
        <taxon>Eukaryota</taxon>
        <taxon>Fungi</taxon>
        <taxon>Dikarya</taxon>
        <taxon>Ascomycota</taxon>
        <taxon>Pezizomycotina</taxon>
        <taxon>Dothideomycetes</taxon>
        <taxon>Dothideomycetidae</taxon>
        <taxon>Mycosphaerellales</taxon>
        <taxon>Teratosphaeriaceae</taxon>
        <taxon>Salinomyces</taxon>
    </lineage>
</organism>
<feature type="transmembrane region" description="Helical" evidence="8">
    <location>
        <begin position="706"/>
        <end position="727"/>
    </location>
</feature>
<keyword evidence="3 8" id="KW-0812">Transmembrane</keyword>
<dbReference type="Pfam" id="PF06738">
    <property type="entry name" value="ThrE"/>
    <property type="match status" value="1"/>
</dbReference>
<keyword evidence="5 8" id="KW-0472">Membrane</keyword>
<evidence type="ECO:0000256" key="5">
    <source>
        <dbReference type="ARBA" id="ARBA00023136"/>
    </source>
</evidence>
<feature type="transmembrane region" description="Helical" evidence="8">
    <location>
        <begin position="1063"/>
        <end position="1081"/>
    </location>
</feature>
<accession>A0A4U0TK80</accession>
<feature type="compositionally biased region" description="Polar residues" evidence="7">
    <location>
        <begin position="1"/>
        <end position="10"/>
    </location>
</feature>